<feature type="compositionally biased region" description="Low complexity" evidence="1">
    <location>
        <begin position="1314"/>
        <end position="1341"/>
    </location>
</feature>
<feature type="compositionally biased region" description="Acidic residues" evidence="1">
    <location>
        <begin position="1082"/>
        <end position="1098"/>
    </location>
</feature>
<feature type="compositionally biased region" description="Basic and acidic residues" evidence="1">
    <location>
        <begin position="859"/>
        <end position="872"/>
    </location>
</feature>
<feature type="compositionally biased region" description="Low complexity" evidence="1">
    <location>
        <begin position="136"/>
        <end position="147"/>
    </location>
</feature>
<evidence type="ECO:0000313" key="3">
    <source>
        <dbReference type="Proteomes" id="UP000076722"/>
    </source>
</evidence>
<proteinExistence type="predicted"/>
<feature type="compositionally biased region" description="Low complexity" evidence="1">
    <location>
        <begin position="1430"/>
        <end position="1458"/>
    </location>
</feature>
<feature type="compositionally biased region" description="Low complexity" evidence="1">
    <location>
        <begin position="632"/>
        <end position="660"/>
    </location>
</feature>
<feature type="compositionally biased region" description="Low complexity" evidence="1">
    <location>
        <begin position="106"/>
        <end position="127"/>
    </location>
</feature>
<feature type="compositionally biased region" description="Low complexity" evidence="1">
    <location>
        <begin position="426"/>
        <end position="447"/>
    </location>
</feature>
<feature type="compositionally biased region" description="Acidic residues" evidence="1">
    <location>
        <begin position="551"/>
        <end position="560"/>
    </location>
</feature>
<evidence type="ECO:0000313" key="2">
    <source>
        <dbReference type="EMBL" id="KZS90634.1"/>
    </source>
</evidence>
<feature type="compositionally biased region" description="Low complexity" evidence="1">
    <location>
        <begin position="1569"/>
        <end position="1606"/>
    </location>
</feature>
<feature type="compositionally biased region" description="Pro residues" evidence="1">
    <location>
        <begin position="150"/>
        <end position="167"/>
    </location>
</feature>
<keyword evidence="3" id="KW-1185">Reference proteome</keyword>
<feature type="compositionally biased region" description="Basic residues" evidence="1">
    <location>
        <begin position="879"/>
        <end position="892"/>
    </location>
</feature>
<name>A0A164RKA2_9AGAM</name>
<dbReference type="EMBL" id="KV419420">
    <property type="protein sequence ID" value="KZS90634.1"/>
    <property type="molecule type" value="Genomic_DNA"/>
</dbReference>
<feature type="compositionally biased region" description="Acidic residues" evidence="1">
    <location>
        <begin position="533"/>
        <end position="543"/>
    </location>
</feature>
<feature type="compositionally biased region" description="Low complexity" evidence="1">
    <location>
        <begin position="970"/>
        <end position="985"/>
    </location>
</feature>
<feature type="compositionally biased region" description="Polar residues" evidence="1">
    <location>
        <begin position="1394"/>
        <end position="1409"/>
    </location>
</feature>
<sequence>MPSKEKRKGGKKTKSKKAKEKEERARLFPVACRFVPTDQWFITHLDREWTINKAKGWLLGRCMMPMHYGVQPGPDGETANVDLVQRPSSPVTFARLKSSDDELHESGTAGESTETETEGASVIRSGSGESGDRDGSSSNDSDSLLSDPFAPRPPSPQQAPKLKPPPIVDQFSLHPYSSPVQLPGSARLSYLTISPLVAPNSLLEIHRKGGYVGFERGRGKDGDGAYVSPYFEGKLDVFESPSSSGYGADTFDGIISNAEEYWKERYIVIRRGRFQIFSSLASFQYPAYAFNSTSADPASNGPMFNLSLRTLEDISDGSDLRYAADIGAAGGGNAARNVTGGITSGMGGENLIVLRFRVPGTNTPGQIQLILRATKLAEGPDIDVDLSTVALGTARVLPHLIRTLHISHPDPHAELKTSFIHPLTRMPTFRRPSSSPSPSPTRSLTESMSMRTTSLDFDRGKDAGESVSVDFEFDRGRYRDPSEDPSYPDLDDIYLDSAQFGHGRSGHPSANTRTPTKAKVNIKSPSAAPYAAPDEEDESTEDGGSDRDTNADDDEGDEEERIIPIASSPPFSNLTPSGLSPTSPLSPLSPNSLSASVTSFDSRRSRSRGIHLHIDGASATHSARSRSRRRPPLSTSTDATDISTTANASSLNASTSSSLNQSNAIAIPTTPAAIIKGENPEYDAFPHVRVQPRNVDPDVDAYAKGDQEPTELSWARRSGSDDDALAYLGIDFDPDPTMERTLKVKPDPDPRADLALPFPEWRFEILKRAKKANARWLRLEREVGTSSSSSGEEYEGRYWEEERVDTDRTQLEGTESWEPYPQPHSSKVAYQSKAADTPENWTPPLSPPTTIGTPAKDSAQGEKEKSGKRDKIMSGMGKVKVRGRMLKRRIMRISRAQYDLGPSVYPPPSTPPPPRAQSTLHHPARSPPSGSRSATSADLHGSDVLPSPPKYTRTSSSSAPVPLGTSASTPSHISSEPNPSSSQDSQAPPIPLPPLWSPTLPEPKETSQDSDPASEIEWENWTADTDRSRAPIGDCLDLDEYRMVGSASRRSRRRGRAKEDSSDDDVGHGGWDDQSYSAEGGGEADESGVLVDWDDVEGLDVNSTGNLSPRNADSIGGNGREKIVMSDTEVIHRRRKNKWKGPLKHPKHPQPQSLVSSISSSGGRERLRKRPSGSFIGGGGGGKGGRESAETSHGSSPTSRSPLAIGDPRSPRVNRNSRQVQPRHQPRDSRSSYSQAHTGSTHAYTVAELPSMSYSSATGVGSRQSEDRADPGVGPSVMKGSRTVSYSSASSFSPSQPNNSAKTDPHPKTKLLRPTSSWTPSASNATTTTTVIETGTGSITTFGSKTTYGNGPPRMGGDARAASKTRRPSTAGAIADSSTSRSCALAEPERVSFDLNTQPPQPSSFNLGQGNLLDPEPRRQPSIALLAATQSGQYSPFSSSSSASPPQAPVAGGSAQAGYGRFGAHRLGKGKERQTDNQEISYDVATAAPLSESVSGYRYPEDEDESPQFRTEIRMHGNAKRSSSLIPALKMPKIGSKGLGSGPLSPKLVASTAASTSLSASAQGQMLSHSASHLSSSSSSSSINRVAQSQSAHPSSSLGPSSTPLAISTSGSLHPPMQQSSLAIDPSMNLPSGSGSVGSAMGKKKIGGLARGFSQIKRVVASQFDDALDFVEGK</sequence>
<dbReference type="OrthoDB" id="3225203at2759"/>
<feature type="region of interest" description="Disordered" evidence="1">
    <location>
        <begin position="94"/>
        <end position="170"/>
    </location>
</feature>
<reference evidence="2 3" key="1">
    <citation type="journal article" date="2016" name="Mol. Biol. Evol.">
        <title>Comparative Genomics of Early-Diverging Mushroom-Forming Fungi Provides Insights into the Origins of Lignocellulose Decay Capabilities.</title>
        <authorList>
            <person name="Nagy L.G."/>
            <person name="Riley R."/>
            <person name="Tritt A."/>
            <person name="Adam C."/>
            <person name="Daum C."/>
            <person name="Floudas D."/>
            <person name="Sun H."/>
            <person name="Yadav J.S."/>
            <person name="Pangilinan J."/>
            <person name="Larsson K.H."/>
            <person name="Matsuura K."/>
            <person name="Barry K."/>
            <person name="Labutti K."/>
            <person name="Kuo R."/>
            <person name="Ohm R.A."/>
            <person name="Bhattacharya S.S."/>
            <person name="Shirouzu T."/>
            <person name="Yoshinaga Y."/>
            <person name="Martin F.M."/>
            <person name="Grigoriev I.V."/>
            <person name="Hibbett D.S."/>
        </authorList>
    </citation>
    <scope>NUCLEOTIDE SEQUENCE [LARGE SCALE GENOMIC DNA]</scope>
    <source>
        <strain evidence="2 3">HHB9708</strain>
    </source>
</reference>
<dbReference type="Proteomes" id="UP000076722">
    <property type="component" value="Unassembled WGS sequence"/>
</dbReference>
<feature type="compositionally biased region" description="Low complexity" evidence="1">
    <location>
        <begin position="1285"/>
        <end position="1301"/>
    </location>
</feature>
<organism evidence="2 3">
    <name type="scientific">Sistotremastrum niveocremeum HHB9708</name>
    <dbReference type="NCBI Taxonomy" id="1314777"/>
    <lineage>
        <taxon>Eukaryota</taxon>
        <taxon>Fungi</taxon>
        <taxon>Dikarya</taxon>
        <taxon>Basidiomycota</taxon>
        <taxon>Agaricomycotina</taxon>
        <taxon>Agaricomycetes</taxon>
        <taxon>Sistotremastrales</taxon>
        <taxon>Sistotremastraceae</taxon>
        <taxon>Sertulicium</taxon>
        <taxon>Sertulicium niveocremeum</taxon>
    </lineage>
</organism>
<feature type="compositionally biased region" description="Pro residues" evidence="1">
    <location>
        <begin position="904"/>
        <end position="915"/>
    </location>
</feature>
<feature type="compositionally biased region" description="Polar residues" evidence="1">
    <location>
        <begin position="1101"/>
        <end position="1111"/>
    </location>
</feature>
<evidence type="ECO:0000256" key="1">
    <source>
        <dbReference type="SAM" id="MobiDB-lite"/>
    </source>
</evidence>
<feature type="region of interest" description="Disordered" evidence="1">
    <location>
        <begin position="1"/>
        <end position="22"/>
    </location>
</feature>
<feature type="compositionally biased region" description="Low complexity" evidence="1">
    <location>
        <begin position="572"/>
        <end position="594"/>
    </location>
</feature>
<feature type="compositionally biased region" description="Basic residues" evidence="1">
    <location>
        <begin position="1"/>
        <end position="18"/>
    </location>
</feature>
<feature type="compositionally biased region" description="Low complexity" evidence="1">
    <location>
        <begin position="927"/>
        <end position="937"/>
    </location>
</feature>
<gene>
    <name evidence="2" type="ORF">SISNIDRAFT_551409</name>
</gene>
<feature type="region of interest" description="Disordered" evidence="1">
    <location>
        <begin position="498"/>
        <end position="660"/>
    </location>
</feature>
<accession>A0A164RKA2</accession>
<feature type="region of interest" description="Disordered" evidence="1">
    <location>
        <begin position="426"/>
        <end position="463"/>
    </location>
</feature>
<protein>
    <submittedName>
        <fullName evidence="2">Uncharacterized protein</fullName>
    </submittedName>
</protein>
<feature type="compositionally biased region" description="Polar residues" evidence="1">
    <location>
        <begin position="952"/>
        <end position="969"/>
    </location>
</feature>
<dbReference type="STRING" id="1314777.A0A164RKA2"/>
<feature type="compositionally biased region" description="Polar residues" evidence="1">
    <location>
        <begin position="1607"/>
        <end position="1622"/>
    </location>
</feature>
<feature type="compositionally biased region" description="Polar residues" evidence="1">
    <location>
        <begin position="1231"/>
        <end position="1243"/>
    </location>
</feature>
<feature type="region of interest" description="Disordered" evidence="1">
    <location>
        <begin position="1569"/>
        <end position="1641"/>
    </location>
</feature>
<feature type="compositionally biased region" description="Polar residues" evidence="1">
    <location>
        <begin position="1252"/>
        <end position="1263"/>
    </location>
</feature>
<feature type="region of interest" description="Disordered" evidence="1">
    <location>
        <begin position="782"/>
        <end position="1507"/>
    </location>
</feature>
<feature type="compositionally biased region" description="Basic and acidic residues" evidence="1">
    <location>
        <begin position="1057"/>
        <end position="1071"/>
    </location>
</feature>
<feature type="compositionally biased region" description="Polar residues" evidence="1">
    <location>
        <begin position="1191"/>
        <end position="1201"/>
    </location>
</feature>
<feature type="compositionally biased region" description="Polar residues" evidence="1">
    <location>
        <begin position="1213"/>
        <end position="1222"/>
    </location>
</feature>
<feature type="compositionally biased region" description="Basic and acidic residues" evidence="1">
    <location>
        <begin position="794"/>
        <end position="810"/>
    </location>
</feature>
<feature type="compositionally biased region" description="Basic residues" evidence="1">
    <location>
        <begin position="1132"/>
        <end position="1148"/>
    </location>
</feature>